<reference evidence="2 3" key="1">
    <citation type="journal article" date="2015" name="Genome Biol. Evol.">
        <title>Comparative Genomics of a Bacterivorous Green Alga Reveals Evolutionary Causalities and Consequences of Phago-Mixotrophic Mode of Nutrition.</title>
        <authorList>
            <person name="Burns J.A."/>
            <person name="Paasch A."/>
            <person name="Narechania A."/>
            <person name="Kim E."/>
        </authorList>
    </citation>
    <scope>NUCLEOTIDE SEQUENCE [LARGE SCALE GENOMIC DNA]</scope>
    <source>
        <strain evidence="2 3">PLY_AMNH</strain>
    </source>
</reference>
<feature type="region of interest" description="Disordered" evidence="1">
    <location>
        <begin position="144"/>
        <end position="167"/>
    </location>
</feature>
<dbReference type="EMBL" id="LGRX02004379">
    <property type="protein sequence ID" value="KAK3280479.1"/>
    <property type="molecule type" value="Genomic_DNA"/>
</dbReference>
<comment type="caution">
    <text evidence="2">The sequence shown here is derived from an EMBL/GenBank/DDBJ whole genome shotgun (WGS) entry which is preliminary data.</text>
</comment>
<evidence type="ECO:0000313" key="3">
    <source>
        <dbReference type="Proteomes" id="UP001190700"/>
    </source>
</evidence>
<protein>
    <submittedName>
        <fullName evidence="2">Uncharacterized protein</fullName>
    </submittedName>
</protein>
<evidence type="ECO:0000256" key="1">
    <source>
        <dbReference type="SAM" id="MobiDB-lite"/>
    </source>
</evidence>
<dbReference type="AlphaFoldDB" id="A0AAE0GLV3"/>
<accession>A0AAE0GLV3</accession>
<gene>
    <name evidence="2" type="ORF">CYMTET_11681</name>
</gene>
<dbReference type="Proteomes" id="UP001190700">
    <property type="component" value="Unassembled WGS sequence"/>
</dbReference>
<proteinExistence type="predicted"/>
<sequence length="167" mass="16697">MPWLALCYVYQQAAGDGPDAFSHAGVRGAWSTRGVAGGSAAAGVDLSMYGFAVGDAVGLSLTTASIAGGEAGGVSANAASMLPAAAAGGDDGRALVARSESASEVVVPRVTTVLQAAAVKAPEPACPMYQHFTTELAIGAMSVTEQAESESSDDEALEGHARPRQQK</sequence>
<name>A0AAE0GLV3_9CHLO</name>
<feature type="compositionally biased region" description="Acidic residues" evidence="1">
    <location>
        <begin position="147"/>
        <end position="156"/>
    </location>
</feature>
<keyword evidence="3" id="KW-1185">Reference proteome</keyword>
<evidence type="ECO:0000313" key="2">
    <source>
        <dbReference type="EMBL" id="KAK3280479.1"/>
    </source>
</evidence>
<organism evidence="2 3">
    <name type="scientific">Cymbomonas tetramitiformis</name>
    <dbReference type="NCBI Taxonomy" id="36881"/>
    <lineage>
        <taxon>Eukaryota</taxon>
        <taxon>Viridiplantae</taxon>
        <taxon>Chlorophyta</taxon>
        <taxon>Pyramimonadophyceae</taxon>
        <taxon>Pyramimonadales</taxon>
        <taxon>Pyramimonadaceae</taxon>
        <taxon>Cymbomonas</taxon>
    </lineage>
</organism>